<keyword evidence="5" id="KW-0378">Hydrolase</keyword>
<keyword evidence="6" id="KW-1185">Reference proteome</keyword>
<organism evidence="5 6">
    <name type="scientific">Nitratireductor aquimarinus</name>
    <dbReference type="NCBI Taxonomy" id="889300"/>
    <lineage>
        <taxon>Bacteria</taxon>
        <taxon>Pseudomonadati</taxon>
        <taxon>Pseudomonadota</taxon>
        <taxon>Alphaproteobacteria</taxon>
        <taxon>Hyphomicrobiales</taxon>
        <taxon>Phyllobacteriaceae</taxon>
        <taxon>Nitratireductor</taxon>
    </lineage>
</organism>
<evidence type="ECO:0000256" key="4">
    <source>
        <dbReference type="ARBA" id="ARBA00013078"/>
    </source>
</evidence>
<comment type="catalytic activity">
    <reaction evidence="1">
        <text>2-phosphoglycolate + H2O = glycolate + phosphate</text>
        <dbReference type="Rhea" id="RHEA:14369"/>
        <dbReference type="ChEBI" id="CHEBI:15377"/>
        <dbReference type="ChEBI" id="CHEBI:29805"/>
        <dbReference type="ChEBI" id="CHEBI:43474"/>
        <dbReference type="ChEBI" id="CHEBI:58033"/>
        <dbReference type="EC" id="3.1.3.18"/>
    </reaction>
</comment>
<gene>
    <name evidence="5" type="ORF">R2G56_13870</name>
</gene>
<evidence type="ECO:0000256" key="3">
    <source>
        <dbReference type="ARBA" id="ARBA00006171"/>
    </source>
</evidence>
<dbReference type="Pfam" id="PF13419">
    <property type="entry name" value="HAD_2"/>
    <property type="match status" value="1"/>
</dbReference>
<dbReference type="SFLD" id="SFLDG01129">
    <property type="entry name" value="C1.5:_HAD__Beta-PGM__Phosphata"/>
    <property type="match status" value="1"/>
</dbReference>
<protein>
    <recommendedName>
        <fullName evidence="4">phosphoglycolate phosphatase</fullName>
        <ecNumber evidence="4">3.1.3.18</ecNumber>
    </recommendedName>
</protein>
<dbReference type="InterPro" id="IPR036412">
    <property type="entry name" value="HAD-like_sf"/>
</dbReference>
<dbReference type="SFLD" id="SFLDS00003">
    <property type="entry name" value="Haloacid_Dehalogenase"/>
    <property type="match status" value="1"/>
</dbReference>
<evidence type="ECO:0000313" key="6">
    <source>
        <dbReference type="Proteomes" id="UP001185659"/>
    </source>
</evidence>
<comment type="similarity">
    <text evidence="3">Belongs to the HAD-like hydrolase superfamily. CbbY/CbbZ/Gph/YieH family.</text>
</comment>
<proteinExistence type="inferred from homology"/>
<dbReference type="RefSeq" id="WP_317561660.1">
    <property type="nucleotide sequence ID" value="NZ_JAWLIP010000006.1"/>
</dbReference>
<dbReference type="InterPro" id="IPR041492">
    <property type="entry name" value="HAD_2"/>
</dbReference>
<sequence>MKNNHVIWDWNGTLLDDFAITAQITADALAELGRPGVTPEMVREHYRRPLSEYFSALLGRTARPDELRHLGEAYERNYDPAMHGLPLAIDALDALSTLAERANQSLLSMAPHGQIEQLIEHHGLGSHFTLVEGFTGTGHPTKRQSLERHCETLDVNPRACWLIGDTVDDFAAAAPLGVRTALVTTGMQGRDALLATGAPVFDNLADAAEHILNA</sequence>
<dbReference type="EMBL" id="JAWLIP010000006">
    <property type="protein sequence ID" value="MDV6227381.1"/>
    <property type="molecule type" value="Genomic_DNA"/>
</dbReference>
<dbReference type="PANTHER" id="PTHR43434">
    <property type="entry name" value="PHOSPHOGLYCOLATE PHOSPHATASE"/>
    <property type="match status" value="1"/>
</dbReference>
<comment type="caution">
    <text evidence="5">The sequence shown here is derived from an EMBL/GenBank/DDBJ whole genome shotgun (WGS) entry which is preliminary data.</text>
</comment>
<dbReference type="InterPro" id="IPR023198">
    <property type="entry name" value="PGP-like_dom2"/>
</dbReference>
<dbReference type="Proteomes" id="UP001185659">
    <property type="component" value="Unassembled WGS sequence"/>
</dbReference>
<dbReference type="SUPFAM" id="SSF56784">
    <property type="entry name" value="HAD-like"/>
    <property type="match status" value="1"/>
</dbReference>
<evidence type="ECO:0000313" key="5">
    <source>
        <dbReference type="EMBL" id="MDV6227381.1"/>
    </source>
</evidence>
<dbReference type="PANTHER" id="PTHR43434:SF1">
    <property type="entry name" value="PHOSPHOGLYCOLATE PHOSPHATASE"/>
    <property type="match status" value="1"/>
</dbReference>
<dbReference type="GO" id="GO:0016787">
    <property type="term" value="F:hydrolase activity"/>
    <property type="evidence" value="ECO:0007669"/>
    <property type="project" value="UniProtKB-KW"/>
</dbReference>
<dbReference type="InterPro" id="IPR050155">
    <property type="entry name" value="HAD-like_hydrolase_sf"/>
</dbReference>
<name>A0ABU4AMB5_9HYPH</name>
<dbReference type="EC" id="3.1.3.18" evidence="4"/>
<evidence type="ECO:0000256" key="2">
    <source>
        <dbReference type="ARBA" id="ARBA00004818"/>
    </source>
</evidence>
<reference evidence="5 6" key="1">
    <citation type="submission" date="2023-10" db="EMBL/GenBank/DDBJ databases">
        <authorList>
            <person name="Venkata Ramana C."/>
            <person name="Sasikala C."/>
            <person name="Dhurka M."/>
        </authorList>
    </citation>
    <scope>NUCLEOTIDE SEQUENCE [LARGE SCALE GENOMIC DNA]</scope>
    <source>
        <strain evidence="5 6">KCTC 32151</strain>
    </source>
</reference>
<dbReference type="InterPro" id="IPR023214">
    <property type="entry name" value="HAD_sf"/>
</dbReference>
<accession>A0ABU4AMB5</accession>
<comment type="pathway">
    <text evidence="2">Organic acid metabolism; glycolate biosynthesis; glycolate from 2-phosphoglycolate: step 1/1.</text>
</comment>
<dbReference type="Gene3D" id="1.10.150.240">
    <property type="entry name" value="Putative phosphatase, domain 2"/>
    <property type="match status" value="1"/>
</dbReference>
<evidence type="ECO:0000256" key="1">
    <source>
        <dbReference type="ARBA" id="ARBA00000830"/>
    </source>
</evidence>
<dbReference type="Gene3D" id="3.40.50.1000">
    <property type="entry name" value="HAD superfamily/HAD-like"/>
    <property type="match status" value="1"/>
</dbReference>